<evidence type="ECO:0000313" key="3">
    <source>
        <dbReference type="EMBL" id="SOD78680.1"/>
    </source>
</evidence>
<dbReference type="Proteomes" id="UP000219452">
    <property type="component" value="Unassembled WGS sequence"/>
</dbReference>
<dbReference type="PROSITE" id="PS51257">
    <property type="entry name" value="PROKAR_LIPOPROTEIN"/>
    <property type="match status" value="1"/>
</dbReference>
<evidence type="ECO:0000256" key="2">
    <source>
        <dbReference type="SAM" id="SignalP"/>
    </source>
</evidence>
<feature type="chain" id="PRO_5012425324" description="Lipoprotein" evidence="2">
    <location>
        <begin position="20"/>
        <end position="59"/>
    </location>
</feature>
<dbReference type="RefSeq" id="WP_097124293.1">
    <property type="nucleotide sequence ID" value="NZ_OCNH01000001.1"/>
</dbReference>
<reference evidence="4" key="1">
    <citation type="submission" date="2017-09" db="EMBL/GenBank/DDBJ databases">
        <authorList>
            <person name="Varghese N."/>
            <person name="Submissions S."/>
        </authorList>
    </citation>
    <scope>NUCLEOTIDE SEQUENCE [LARGE SCALE GENOMIC DNA]</scope>
    <source>
        <strain evidence="4">DSM 29961</strain>
    </source>
</reference>
<evidence type="ECO:0008006" key="5">
    <source>
        <dbReference type="Google" id="ProtNLM"/>
    </source>
</evidence>
<accession>A0A286F653</accession>
<protein>
    <recommendedName>
        <fullName evidence="5">Lipoprotein</fullName>
    </recommendedName>
</protein>
<proteinExistence type="predicted"/>
<dbReference type="EMBL" id="OCNH01000001">
    <property type="protein sequence ID" value="SOD78680.1"/>
    <property type="molecule type" value="Genomic_DNA"/>
</dbReference>
<feature type="region of interest" description="Disordered" evidence="1">
    <location>
        <begin position="36"/>
        <end position="59"/>
    </location>
</feature>
<evidence type="ECO:0000313" key="4">
    <source>
        <dbReference type="Proteomes" id="UP000219452"/>
    </source>
</evidence>
<sequence length="59" mass="6654">MKQLLILLGFMAVVTTACTRQPSVYNTAPRHDNGLHKGWYKNGKGMPPGQAKKMGRYKY</sequence>
<evidence type="ECO:0000256" key="1">
    <source>
        <dbReference type="SAM" id="MobiDB-lite"/>
    </source>
</evidence>
<keyword evidence="2" id="KW-0732">Signal</keyword>
<organism evidence="3 4">
    <name type="scientific">Spirosoma fluviale</name>
    <dbReference type="NCBI Taxonomy" id="1597977"/>
    <lineage>
        <taxon>Bacteria</taxon>
        <taxon>Pseudomonadati</taxon>
        <taxon>Bacteroidota</taxon>
        <taxon>Cytophagia</taxon>
        <taxon>Cytophagales</taxon>
        <taxon>Cytophagaceae</taxon>
        <taxon>Spirosoma</taxon>
    </lineage>
</organism>
<name>A0A286F653_9BACT</name>
<keyword evidence="4" id="KW-1185">Reference proteome</keyword>
<dbReference type="OrthoDB" id="799522at2"/>
<dbReference type="AlphaFoldDB" id="A0A286F653"/>
<gene>
    <name evidence="3" type="ORF">SAMN06269250_0586</name>
</gene>
<feature type="signal peptide" evidence="2">
    <location>
        <begin position="1"/>
        <end position="19"/>
    </location>
</feature>